<evidence type="ECO:0000313" key="7">
    <source>
        <dbReference type="EMBL" id="KAJ7622137.1"/>
    </source>
</evidence>
<reference evidence="7" key="1">
    <citation type="submission" date="2023-03" db="EMBL/GenBank/DDBJ databases">
        <title>Massive genome expansion in bonnet fungi (Mycena s.s.) driven by repeated elements and novel gene families across ecological guilds.</title>
        <authorList>
            <consortium name="Lawrence Berkeley National Laboratory"/>
            <person name="Harder C.B."/>
            <person name="Miyauchi S."/>
            <person name="Viragh M."/>
            <person name="Kuo A."/>
            <person name="Thoen E."/>
            <person name="Andreopoulos B."/>
            <person name="Lu D."/>
            <person name="Skrede I."/>
            <person name="Drula E."/>
            <person name="Henrissat B."/>
            <person name="Morin E."/>
            <person name="Kohler A."/>
            <person name="Barry K."/>
            <person name="LaButti K."/>
            <person name="Morin E."/>
            <person name="Salamov A."/>
            <person name="Lipzen A."/>
            <person name="Mereny Z."/>
            <person name="Hegedus B."/>
            <person name="Baldrian P."/>
            <person name="Stursova M."/>
            <person name="Weitz H."/>
            <person name="Taylor A."/>
            <person name="Grigoriev I.V."/>
            <person name="Nagy L.G."/>
            <person name="Martin F."/>
            <person name="Kauserud H."/>
        </authorList>
    </citation>
    <scope>NUCLEOTIDE SEQUENCE</scope>
    <source>
        <strain evidence="7">9284</strain>
    </source>
</reference>
<keyword evidence="8" id="KW-1185">Reference proteome</keyword>
<dbReference type="PANTHER" id="PTHR24409">
    <property type="entry name" value="ZINC FINGER PROTEIN 142"/>
    <property type="match status" value="1"/>
</dbReference>
<protein>
    <recommendedName>
        <fullName evidence="6">C2H2-type domain-containing protein</fullName>
    </recommendedName>
</protein>
<dbReference type="AlphaFoldDB" id="A0AAD7FG05"/>
<dbReference type="GO" id="GO:0000977">
    <property type="term" value="F:RNA polymerase II transcription regulatory region sequence-specific DNA binding"/>
    <property type="evidence" value="ECO:0007669"/>
    <property type="project" value="TreeGrafter"/>
</dbReference>
<keyword evidence="2" id="KW-0677">Repeat</keyword>
<proteinExistence type="predicted"/>
<keyword evidence="3 5" id="KW-0863">Zinc-finger</keyword>
<dbReference type="InterPro" id="IPR036236">
    <property type="entry name" value="Znf_C2H2_sf"/>
</dbReference>
<feature type="domain" description="C2H2-type" evidence="6">
    <location>
        <begin position="104"/>
        <end position="133"/>
    </location>
</feature>
<evidence type="ECO:0000256" key="4">
    <source>
        <dbReference type="ARBA" id="ARBA00022833"/>
    </source>
</evidence>
<dbReference type="PANTHER" id="PTHR24409:SF295">
    <property type="entry name" value="AZ2-RELATED"/>
    <property type="match status" value="1"/>
</dbReference>
<accession>A0AAD7FG05</accession>
<keyword evidence="1" id="KW-0479">Metal-binding</keyword>
<evidence type="ECO:0000256" key="2">
    <source>
        <dbReference type="ARBA" id="ARBA00022737"/>
    </source>
</evidence>
<dbReference type="Gene3D" id="3.30.160.60">
    <property type="entry name" value="Classic Zinc Finger"/>
    <property type="match status" value="2"/>
</dbReference>
<evidence type="ECO:0000313" key="8">
    <source>
        <dbReference type="Proteomes" id="UP001221142"/>
    </source>
</evidence>
<dbReference type="PROSITE" id="PS50157">
    <property type="entry name" value="ZINC_FINGER_C2H2_2"/>
    <property type="match status" value="2"/>
</dbReference>
<dbReference type="EMBL" id="JARKIF010000015">
    <property type="protein sequence ID" value="KAJ7622137.1"/>
    <property type="molecule type" value="Genomic_DNA"/>
</dbReference>
<evidence type="ECO:0000259" key="6">
    <source>
        <dbReference type="PROSITE" id="PS50157"/>
    </source>
</evidence>
<dbReference type="Pfam" id="PF00096">
    <property type="entry name" value="zf-C2H2"/>
    <property type="match status" value="1"/>
</dbReference>
<evidence type="ECO:0000256" key="5">
    <source>
        <dbReference type="PROSITE-ProRule" id="PRU00042"/>
    </source>
</evidence>
<comment type="caution">
    <text evidence="7">The sequence shown here is derived from an EMBL/GenBank/DDBJ whole genome shotgun (WGS) entry which is preliminary data.</text>
</comment>
<keyword evidence="4" id="KW-0862">Zinc</keyword>
<dbReference type="GO" id="GO:0005634">
    <property type="term" value="C:nucleus"/>
    <property type="evidence" value="ECO:0007669"/>
    <property type="project" value="TreeGrafter"/>
</dbReference>
<dbReference type="GO" id="GO:0000981">
    <property type="term" value="F:DNA-binding transcription factor activity, RNA polymerase II-specific"/>
    <property type="evidence" value="ECO:0007669"/>
    <property type="project" value="TreeGrafter"/>
</dbReference>
<dbReference type="GO" id="GO:0008270">
    <property type="term" value="F:zinc ion binding"/>
    <property type="evidence" value="ECO:0007669"/>
    <property type="project" value="UniProtKB-KW"/>
</dbReference>
<evidence type="ECO:0000256" key="1">
    <source>
        <dbReference type="ARBA" id="ARBA00022723"/>
    </source>
</evidence>
<evidence type="ECO:0000256" key="3">
    <source>
        <dbReference type="ARBA" id="ARBA00022771"/>
    </source>
</evidence>
<dbReference type="Proteomes" id="UP001221142">
    <property type="component" value="Unassembled WGS sequence"/>
</dbReference>
<feature type="domain" description="C2H2-type" evidence="6">
    <location>
        <begin position="28"/>
        <end position="50"/>
    </location>
</feature>
<organism evidence="7 8">
    <name type="scientific">Roridomyces roridus</name>
    <dbReference type="NCBI Taxonomy" id="1738132"/>
    <lineage>
        <taxon>Eukaryota</taxon>
        <taxon>Fungi</taxon>
        <taxon>Dikarya</taxon>
        <taxon>Basidiomycota</taxon>
        <taxon>Agaricomycotina</taxon>
        <taxon>Agaricomycetes</taxon>
        <taxon>Agaricomycetidae</taxon>
        <taxon>Agaricales</taxon>
        <taxon>Marasmiineae</taxon>
        <taxon>Mycenaceae</taxon>
        <taxon>Roridomyces</taxon>
    </lineage>
</organism>
<name>A0AAD7FG05_9AGAR</name>
<dbReference type="PROSITE" id="PS00028">
    <property type="entry name" value="ZINC_FINGER_C2H2_1"/>
    <property type="match status" value="3"/>
</dbReference>
<dbReference type="InterPro" id="IPR022755">
    <property type="entry name" value="Znf_C2H2_jaz"/>
</dbReference>
<dbReference type="SUPFAM" id="SSF57667">
    <property type="entry name" value="beta-beta-alpha zinc fingers"/>
    <property type="match status" value="1"/>
</dbReference>
<dbReference type="Pfam" id="PF12171">
    <property type="entry name" value="zf-C2H2_jaz"/>
    <property type="match status" value="1"/>
</dbReference>
<sequence length="291" mass="32972">MPHCNRCQRHFHDTPALRQHVENSPNHFICTDCNLDFASSNELTQHYIRHRHHHYCQYCDSHFDDARALEAHYQNSHFYCAKCGLFCQSLQALHEHYQHSGLHHYCVPCQRLFQSASNLSTHLNSALHRPRDVRCPGHGCGLTFVSRSALIFHLEAGTCPGGADRRTVEQYVCEYDRQHVITDPARMESSSSTPPTTTYMATSAAWNGSVYGCYLCHRGYRTLAGLNQHLASPRHVAGIYLCPLTACSARFTSLSALCQHIESGSCGVQRFRVVQETMDDLTGRMRRMGTS</sequence>
<dbReference type="InterPro" id="IPR013087">
    <property type="entry name" value="Znf_C2H2_type"/>
</dbReference>
<gene>
    <name evidence="7" type="ORF">FB45DRAFT_838338</name>
</gene>
<dbReference type="SMART" id="SM00355">
    <property type="entry name" value="ZnF_C2H2"/>
    <property type="match status" value="8"/>
</dbReference>